<protein>
    <submittedName>
        <fullName evidence="2">Uncharacterized protein</fullName>
    </submittedName>
</protein>
<reference evidence="2" key="1">
    <citation type="submission" date="2020-05" db="EMBL/GenBank/DDBJ databases">
        <authorList>
            <person name="Chiriac C."/>
            <person name="Salcher M."/>
            <person name="Ghai R."/>
            <person name="Kavagutti S V."/>
        </authorList>
    </citation>
    <scope>NUCLEOTIDE SEQUENCE</scope>
</reference>
<evidence type="ECO:0000313" key="5">
    <source>
        <dbReference type="EMBL" id="CAB4215911.1"/>
    </source>
</evidence>
<gene>
    <name evidence="2" type="ORF">UFOVP1028_31</name>
    <name evidence="3" type="ORF">UFOVP1187_34</name>
    <name evidence="4" type="ORF">UFOVP1235_5</name>
    <name evidence="5" type="ORF">UFOVP1488_34</name>
    <name evidence="1" type="ORF">UFOVP960_42</name>
</gene>
<sequence>MATVIALESFVGVLEKDVRGEPRIEKHSEFPNQPSVFPGKVIKAGKKIDVVRGQRYEDSHPAVKKWPQMFGLVNQSPIIEQATAAPGEKRGRA</sequence>
<dbReference type="EMBL" id="LR796973">
    <property type="protein sequence ID" value="CAB4179053.1"/>
    <property type="molecule type" value="Genomic_DNA"/>
</dbReference>
<name>A0A6J5Q4L6_9CAUD</name>
<accession>A0A6J5Q4L6</accession>
<evidence type="ECO:0000313" key="2">
    <source>
        <dbReference type="EMBL" id="CAB4179053.1"/>
    </source>
</evidence>
<dbReference type="EMBL" id="LR796913">
    <property type="protein sequence ID" value="CAB4174362.1"/>
    <property type="molecule type" value="Genomic_DNA"/>
</dbReference>
<evidence type="ECO:0000313" key="3">
    <source>
        <dbReference type="EMBL" id="CAB4189451.1"/>
    </source>
</evidence>
<proteinExistence type="predicted"/>
<dbReference type="EMBL" id="LR797134">
    <property type="protein sequence ID" value="CAB4189451.1"/>
    <property type="molecule type" value="Genomic_DNA"/>
</dbReference>
<dbReference type="EMBL" id="LR797432">
    <property type="protein sequence ID" value="CAB4215911.1"/>
    <property type="molecule type" value="Genomic_DNA"/>
</dbReference>
<organism evidence="2">
    <name type="scientific">uncultured Caudovirales phage</name>
    <dbReference type="NCBI Taxonomy" id="2100421"/>
    <lineage>
        <taxon>Viruses</taxon>
        <taxon>Duplodnaviria</taxon>
        <taxon>Heunggongvirae</taxon>
        <taxon>Uroviricota</taxon>
        <taxon>Caudoviricetes</taxon>
        <taxon>Peduoviridae</taxon>
        <taxon>Maltschvirus</taxon>
        <taxon>Maltschvirus maltsch</taxon>
    </lineage>
</organism>
<evidence type="ECO:0000313" key="4">
    <source>
        <dbReference type="EMBL" id="CAB4192099.1"/>
    </source>
</evidence>
<evidence type="ECO:0000313" key="1">
    <source>
        <dbReference type="EMBL" id="CAB4174362.1"/>
    </source>
</evidence>
<dbReference type="EMBL" id="LR797191">
    <property type="protein sequence ID" value="CAB4192099.1"/>
    <property type="molecule type" value="Genomic_DNA"/>
</dbReference>